<sequence>MNNQSFPPDESSRKNEDSFSFDNSVALIRKLENIGEAEPAYGLIRNLSYAHEITRDIIKALRRKAAQGVDINVGNDIKKSLRQALVSARNLDGGLRRVRKIIKSIDEQRDLGHIGSLADALSSVLDHVRRLDQVVAYTLGKLVTLHNDHNLRYNQNHFRDFGRLASLVKEITLTVIQAYDQSRKLEALYLELQQGDETVETDLIEIPSWVAISSPVRRLVDLTIWFLPKEQKARYTEEFRAEIWDLIAAKATRPVQVRYAVLQLSRAWQLRRGLSGGSKRPRNEAFRRAAHWILASNLRTWPVLIVTLLWVGADTYHDTDPRVAILVAVGSGAVFHIIIKNFRRHLRVEIRRRRKRVK</sequence>
<keyword evidence="1" id="KW-0472">Membrane</keyword>
<accession>A0A9W6HWH7</accession>
<evidence type="ECO:0000313" key="3">
    <source>
        <dbReference type="Proteomes" id="UP001143474"/>
    </source>
</evidence>
<name>A0A9W6HWH7_9ACTN</name>
<evidence type="ECO:0000313" key="2">
    <source>
        <dbReference type="EMBL" id="GLK06695.1"/>
    </source>
</evidence>
<proteinExistence type="predicted"/>
<protein>
    <submittedName>
        <fullName evidence="2">Uncharacterized protein</fullName>
    </submittedName>
</protein>
<gene>
    <name evidence="2" type="ORF">GCM10017600_01000</name>
</gene>
<dbReference type="EMBL" id="BSEV01000001">
    <property type="protein sequence ID" value="GLK06695.1"/>
    <property type="molecule type" value="Genomic_DNA"/>
</dbReference>
<reference evidence="2" key="1">
    <citation type="journal article" date="2014" name="Int. J. Syst. Evol. Microbiol.">
        <title>Complete genome sequence of Corynebacterium casei LMG S-19264T (=DSM 44701T), isolated from a smear-ripened cheese.</title>
        <authorList>
            <consortium name="US DOE Joint Genome Institute (JGI-PGF)"/>
            <person name="Walter F."/>
            <person name="Albersmeier A."/>
            <person name="Kalinowski J."/>
            <person name="Ruckert C."/>
        </authorList>
    </citation>
    <scope>NUCLEOTIDE SEQUENCE</scope>
    <source>
        <strain evidence="2">VKM Ac-2007</strain>
    </source>
</reference>
<dbReference type="RefSeq" id="WP_271215296.1">
    <property type="nucleotide sequence ID" value="NZ_BAAAVD010000021.1"/>
</dbReference>
<dbReference type="AlphaFoldDB" id="A0A9W6HWH7"/>
<organism evidence="2 3">
    <name type="scientific">Streptosporangium carneum</name>
    <dbReference type="NCBI Taxonomy" id="47481"/>
    <lineage>
        <taxon>Bacteria</taxon>
        <taxon>Bacillati</taxon>
        <taxon>Actinomycetota</taxon>
        <taxon>Actinomycetes</taxon>
        <taxon>Streptosporangiales</taxon>
        <taxon>Streptosporangiaceae</taxon>
        <taxon>Streptosporangium</taxon>
    </lineage>
</organism>
<evidence type="ECO:0000256" key="1">
    <source>
        <dbReference type="SAM" id="Phobius"/>
    </source>
</evidence>
<feature type="transmembrane region" description="Helical" evidence="1">
    <location>
        <begin position="289"/>
        <end position="311"/>
    </location>
</feature>
<dbReference type="Proteomes" id="UP001143474">
    <property type="component" value="Unassembled WGS sequence"/>
</dbReference>
<comment type="caution">
    <text evidence="2">The sequence shown here is derived from an EMBL/GenBank/DDBJ whole genome shotgun (WGS) entry which is preliminary data.</text>
</comment>
<reference evidence="2" key="2">
    <citation type="submission" date="2023-01" db="EMBL/GenBank/DDBJ databases">
        <authorList>
            <person name="Sun Q."/>
            <person name="Evtushenko L."/>
        </authorList>
    </citation>
    <scope>NUCLEOTIDE SEQUENCE</scope>
    <source>
        <strain evidence="2">VKM Ac-2007</strain>
    </source>
</reference>
<feature type="transmembrane region" description="Helical" evidence="1">
    <location>
        <begin position="323"/>
        <end position="342"/>
    </location>
</feature>
<keyword evidence="1" id="KW-0812">Transmembrane</keyword>
<keyword evidence="3" id="KW-1185">Reference proteome</keyword>
<keyword evidence="1" id="KW-1133">Transmembrane helix</keyword>